<keyword evidence="1" id="KW-1133">Transmembrane helix</keyword>
<organism evidence="2 3">
    <name type="scientific">Collybia nuda</name>
    <dbReference type="NCBI Taxonomy" id="64659"/>
    <lineage>
        <taxon>Eukaryota</taxon>
        <taxon>Fungi</taxon>
        <taxon>Dikarya</taxon>
        <taxon>Basidiomycota</taxon>
        <taxon>Agaricomycotina</taxon>
        <taxon>Agaricomycetes</taxon>
        <taxon>Agaricomycetidae</taxon>
        <taxon>Agaricales</taxon>
        <taxon>Tricholomatineae</taxon>
        <taxon>Clitocybaceae</taxon>
        <taxon>Collybia</taxon>
    </lineage>
</organism>
<feature type="transmembrane region" description="Helical" evidence="1">
    <location>
        <begin position="198"/>
        <end position="217"/>
    </location>
</feature>
<evidence type="ECO:0008006" key="4">
    <source>
        <dbReference type="Google" id="ProtNLM"/>
    </source>
</evidence>
<dbReference type="AlphaFoldDB" id="A0A9P6CCG6"/>
<evidence type="ECO:0000256" key="1">
    <source>
        <dbReference type="SAM" id="Phobius"/>
    </source>
</evidence>
<sequence length="339" mass="37941">MAGITIFPTSSKYFSQSQCNTEKSYQTWYSLLWFMKEMSITSEINVIEWTRNMLEGTIIPMTPHRIAAILFIIQVSVVTSIPGRVLPYLPATTVSGLILIATFLLSGRPSSFFSSETFVLCVFFFLILVTSVSNQFGYLPGSPFGVICILLWVQRSSSKYSALRRPWAFLTHLFITICVTSVQFLVNVGTLNTIDKSKAFLGTPLFIHFISWIYPWVIMRESKVKSWVGFTRLLWSNVLQPAPFLKFNHLFIVPHVAWIWATIVANPTPTNDLTFGQGDHTLVTSASPTRKVTPTHPTDHPVLDITSDSTMTLISPNDLAPRSNLPLLGGTRGRVNSLG</sequence>
<dbReference type="EMBL" id="MU150296">
    <property type="protein sequence ID" value="KAF9460626.1"/>
    <property type="molecule type" value="Genomic_DNA"/>
</dbReference>
<name>A0A9P6CCG6_9AGAR</name>
<dbReference type="Proteomes" id="UP000807353">
    <property type="component" value="Unassembled WGS sequence"/>
</dbReference>
<feature type="transmembrane region" description="Helical" evidence="1">
    <location>
        <begin position="112"/>
        <end position="130"/>
    </location>
</feature>
<feature type="transmembrane region" description="Helical" evidence="1">
    <location>
        <begin position="136"/>
        <end position="154"/>
    </location>
</feature>
<keyword evidence="3" id="KW-1185">Reference proteome</keyword>
<comment type="caution">
    <text evidence="2">The sequence shown here is derived from an EMBL/GenBank/DDBJ whole genome shotgun (WGS) entry which is preliminary data.</text>
</comment>
<feature type="transmembrane region" description="Helical" evidence="1">
    <location>
        <begin position="166"/>
        <end position="186"/>
    </location>
</feature>
<reference evidence="2" key="1">
    <citation type="submission" date="2020-11" db="EMBL/GenBank/DDBJ databases">
        <authorList>
            <consortium name="DOE Joint Genome Institute"/>
            <person name="Ahrendt S."/>
            <person name="Riley R."/>
            <person name="Andreopoulos W."/>
            <person name="Labutti K."/>
            <person name="Pangilinan J."/>
            <person name="Ruiz-Duenas F.J."/>
            <person name="Barrasa J.M."/>
            <person name="Sanchez-Garcia M."/>
            <person name="Camarero S."/>
            <person name="Miyauchi S."/>
            <person name="Serrano A."/>
            <person name="Linde D."/>
            <person name="Babiker R."/>
            <person name="Drula E."/>
            <person name="Ayuso-Fernandez I."/>
            <person name="Pacheco R."/>
            <person name="Padilla G."/>
            <person name="Ferreira P."/>
            <person name="Barriuso J."/>
            <person name="Kellner H."/>
            <person name="Castanera R."/>
            <person name="Alfaro M."/>
            <person name="Ramirez L."/>
            <person name="Pisabarro A.G."/>
            <person name="Kuo A."/>
            <person name="Tritt A."/>
            <person name="Lipzen A."/>
            <person name="He G."/>
            <person name="Yan M."/>
            <person name="Ng V."/>
            <person name="Cullen D."/>
            <person name="Martin F."/>
            <person name="Rosso M.-N."/>
            <person name="Henrissat B."/>
            <person name="Hibbett D."/>
            <person name="Martinez A.T."/>
            <person name="Grigoriev I.V."/>
        </authorList>
    </citation>
    <scope>NUCLEOTIDE SEQUENCE</scope>
    <source>
        <strain evidence="2">CBS 247.69</strain>
    </source>
</reference>
<feature type="transmembrane region" description="Helical" evidence="1">
    <location>
        <begin position="66"/>
        <end position="82"/>
    </location>
</feature>
<gene>
    <name evidence="2" type="ORF">BDZ94DRAFT_1238355</name>
</gene>
<accession>A0A9P6CCG6</accession>
<keyword evidence="1" id="KW-0472">Membrane</keyword>
<feature type="transmembrane region" description="Helical" evidence="1">
    <location>
        <begin position="88"/>
        <end position="105"/>
    </location>
</feature>
<keyword evidence="1" id="KW-0812">Transmembrane</keyword>
<protein>
    <recommendedName>
        <fullName evidence="4">Transmembrane protein</fullName>
    </recommendedName>
</protein>
<proteinExistence type="predicted"/>
<evidence type="ECO:0000313" key="2">
    <source>
        <dbReference type="EMBL" id="KAF9460626.1"/>
    </source>
</evidence>
<evidence type="ECO:0000313" key="3">
    <source>
        <dbReference type="Proteomes" id="UP000807353"/>
    </source>
</evidence>